<keyword evidence="8" id="KW-1185">Reference proteome</keyword>
<sequence length="241" mass="25749">VTFSSVGGNVDAILALEDALALDPKKRRLLASFGLDPPTGVLLYGPPGTGKTLLARAVAQSLSSKDSKNAGNVGGAFISLKASDIVRPEIGNSEKLIVATFETARLNSPSVIFIDEFQVSAITLLQCMDDLTRWSVADPSSDTSGTRHNNNQNNRIVVLGATNTPWMIDKAFLRPGRFDRAVHVGLPDMNEREAILRVHTMNMKIASLRNDPSPSDKICNSMAKICIGFSGADLAALCRAA</sequence>
<dbReference type="KEGG" id="tps:THAPSDRAFT_262821"/>
<evidence type="ECO:0000256" key="2">
    <source>
        <dbReference type="ARBA" id="ARBA00022490"/>
    </source>
</evidence>
<dbReference type="GO" id="GO:0042273">
    <property type="term" value="P:ribosomal large subunit biogenesis"/>
    <property type="evidence" value="ECO:0000318"/>
    <property type="project" value="GO_Central"/>
</dbReference>
<dbReference type="PaxDb" id="35128-Thaps262821"/>
<accession>B8C5M8</accession>
<feature type="domain" description="AAA+ ATPase" evidence="6">
    <location>
        <begin position="37"/>
        <end position="188"/>
    </location>
</feature>
<evidence type="ECO:0000256" key="3">
    <source>
        <dbReference type="ARBA" id="ARBA00022741"/>
    </source>
</evidence>
<dbReference type="STRING" id="35128.B8C5M8"/>
<protein>
    <submittedName>
        <fullName evidence="7">Regulatory protease</fullName>
    </submittedName>
</protein>
<dbReference type="GO" id="GO:0005737">
    <property type="term" value="C:cytoplasm"/>
    <property type="evidence" value="ECO:0000318"/>
    <property type="project" value="GO_Central"/>
</dbReference>
<gene>
    <name evidence="7" type="ORF">THAPSDRAFT_262821</name>
</gene>
<evidence type="ECO:0000259" key="6">
    <source>
        <dbReference type="SMART" id="SM00382"/>
    </source>
</evidence>
<dbReference type="Pfam" id="PF00004">
    <property type="entry name" value="AAA"/>
    <property type="match status" value="1"/>
</dbReference>
<dbReference type="PANTHER" id="PTHR23077">
    <property type="entry name" value="AAA-FAMILY ATPASE"/>
    <property type="match status" value="1"/>
</dbReference>
<keyword evidence="3 5" id="KW-0547">Nucleotide-binding</keyword>
<dbReference type="InterPro" id="IPR050168">
    <property type="entry name" value="AAA_ATPase_domain"/>
</dbReference>
<comment type="subcellular location">
    <subcellularLocation>
        <location evidence="1">Cytoplasm</location>
    </subcellularLocation>
</comment>
<keyword evidence="7" id="KW-0378">Hydrolase</keyword>
<dbReference type="GO" id="GO:0016887">
    <property type="term" value="F:ATP hydrolysis activity"/>
    <property type="evidence" value="ECO:0000318"/>
    <property type="project" value="GO_Central"/>
</dbReference>
<feature type="non-terminal residue" evidence="7">
    <location>
        <position position="241"/>
    </location>
</feature>
<dbReference type="HOGENOM" id="CLU_000688_21_3_1"/>
<dbReference type="InterPro" id="IPR027417">
    <property type="entry name" value="P-loop_NTPase"/>
</dbReference>
<dbReference type="SUPFAM" id="SSF52540">
    <property type="entry name" value="P-loop containing nucleoside triphosphate hydrolases"/>
    <property type="match status" value="1"/>
</dbReference>
<dbReference type="Proteomes" id="UP000001449">
    <property type="component" value="Chromosome 6"/>
</dbReference>
<dbReference type="GO" id="GO:0008233">
    <property type="term" value="F:peptidase activity"/>
    <property type="evidence" value="ECO:0007669"/>
    <property type="project" value="UniProtKB-KW"/>
</dbReference>
<dbReference type="SMART" id="SM00382">
    <property type="entry name" value="AAA"/>
    <property type="match status" value="1"/>
</dbReference>
<keyword evidence="7" id="KW-0645">Protease</keyword>
<dbReference type="GO" id="GO:0006508">
    <property type="term" value="P:proteolysis"/>
    <property type="evidence" value="ECO:0007669"/>
    <property type="project" value="UniProtKB-KW"/>
</dbReference>
<name>B8C5M8_THAPS</name>
<dbReference type="InterPro" id="IPR003959">
    <property type="entry name" value="ATPase_AAA_core"/>
</dbReference>
<reference evidence="7 8" key="2">
    <citation type="journal article" date="2008" name="Nature">
        <title>The Phaeodactylum genome reveals the evolutionary history of diatom genomes.</title>
        <authorList>
            <person name="Bowler C."/>
            <person name="Allen A.E."/>
            <person name="Badger J.H."/>
            <person name="Grimwood J."/>
            <person name="Jabbari K."/>
            <person name="Kuo A."/>
            <person name="Maheswari U."/>
            <person name="Martens C."/>
            <person name="Maumus F."/>
            <person name="Otillar R.P."/>
            <person name="Rayko E."/>
            <person name="Salamov A."/>
            <person name="Vandepoele K."/>
            <person name="Beszteri B."/>
            <person name="Gruber A."/>
            <person name="Heijde M."/>
            <person name="Katinka M."/>
            <person name="Mock T."/>
            <person name="Valentin K."/>
            <person name="Verret F."/>
            <person name="Berges J.A."/>
            <person name="Brownlee C."/>
            <person name="Cadoret J.P."/>
            <person name="Chiovitti A."/>
            <person name="Choi C.J."/>
            <person name="Coesel S."/>
            <person name="De Martino A."/>
            <person name="Detter J.C."/>
            <person name="Durkin C."/>
            <person name="Falciatore A."/>
            <person name="Fournet J."/>
            <person name="Haruta M."/>
            <person name="Huysman M.J."/>
            <person name="Jenkins B.D."/>
            <person name="Jiroutova K."/>
            <person name="Jorgensen R.E."/>
            <person name="Joubert Y."/>
            <person name="Kaplan A."/>
            <person name="Kroger N."/>
            <person name="Kroth P.G."/>
            <person name="La Roche J."/>
            <person name="Lindquist E."/>
            <person name="Lommer M."/>
            <person name="Martin-Jezequel V."/>
            <person name="Lopez P.J."/>
            <person name="Lucas S."/>
            <person name="Mangogna M."/>
            <person name="McGinnis K."/>
            <person name="Medlin L.K."/>
            <person name="Montsant A."/>
            <person name="Oudot-Le Secq M.P."/>
            <person name="Napoli C."/>
            <person name="Obornik M."/>
            <person name="Parker M.S."/>
            <person name="Petit J.L."/>
            <person name="Porcel B.M."/>
            <person name="Poulsen N."/>
            <person name="Robison M."/>
            <person name="Rychlewski L."/>
            <person name="Rynearson T.A."/>
            <person name="Schmutz J."/>
            <person name="Shapiro H."/>
            <person name="Siaut M."/>
            <person name="Stanley M."/>
            <person name="Sussman M.R."/>
            <person name="Taylor A.R."/>
            <person name="Vardi A."/>
            <person name="von Dassow P."/>
            <person name="Vyverman W."/>
            <person name="Willis A."/>
            <person name="Wyrwicz L.S."/>
            <person name="Rokhsar D.S."/>
            <person name="Weissenbach J."/>
            <person name="Armbrust E.V."/>
            <person name="Green B.R."/>
            <person name="Van de Peer Y."/>
            <person name="Grigoriev I.V."/>
        </authorList>
    </citation>
    <scope>NUCLEOTIDE SEQUENCE [LARGE SCALE GENOMIC DNA]</scope>
    <source>
        <strain evidence="7 8">CCMP1335</strain>
    </source>
</reference>
<dbReference type="InParanoid" id="B8C5M8"/>
<dbReference type="Gene3D" id="3.40.50.300">
    <property type="entry name" value="P-loop containing nucleotide triphosphate hydrolases"/>
    <property type="match status" value="1"/>
</dbReference>
<feature type="non-terminal residue" evidence="7">
    <location>
        <position position="1"/>
    </location>
</feature>
<dbReference type="PROSITE" id="PS00674">
    <property type="entry name" value="AAA"/>
    <property type="match status" value="1"/>
</dbReference>
<evidence type="ECO:0000256" key="4">
    <source>
        <dbReference type="ARBA" id="ARBA00022840"/>
    </source>
</evidence>
<dbReference type="EMBL" id="CM000643">
    <property type="protein sequence ID" value="EED91148.1"/>
    <property type="molecule type" value="Genomic_DNA"/>
</dbReference>
<proteinExistence type="inferred from homology"/>
<organism evidence="7 8">
    <name type="scientific">Thalassiosira pseudonana</name>
    <name type="common">Marine diatom</name>
    <name type="synonym">Cyclotella nana</name>
    <dbReference type="NCBI Taxonomy" id="35128"/>
    <lineage>
        <taxon>Eukaryota</taxon>
        <taxon>Sar</taxon>
        <taxon>Stramenopiles</taxon>
        <taxon>Ochrophyta</taxon>
        <taxon>Bacillariophyta</taxon>
        <taxon>Coscinodiscophyceae</taxon>
        <taxon>Thalassiosirophycidae</taxon>
        <taxon>Thalassiosirales</taxon>
        <taxon>Thalassiosiraceae</taxon>
        <taxon>Thalassiosira</taxon>
    </lineage>
</organism>
<dbReference type="RefSeq" id="XP_002291041.1">
    <property type="nucleotide sequence ID" value="XM_002291005.1"/>
</dbReference>
<keyword evidence="4 5" id="KW-0067">ATP-binding</keyword>
<dbReference type="PANTHER" id="PTHR23077:SF27">
    <property type="entry name" value="ATPASE FAMILY GENE 2 PROTEIN HOMOLOG A"/>
    <property type="match status" value="1"/>
</dbReference>
<dbReference type="FunFam" id="3.40.50.300:FF:001054">
    <property type="entry name" value="ATPase, AAA family, putative"/>
    <property type="match status" value="1"/>
</dbReference>
<dbReference type="GO" id="GO:0005524">
    <property type="term" value="F:ATP binding"/>
    <property type="evidence" value="ECO:0007669"/>
    <property type="project" value="UniProtKB-KW"/>
</dbReference>
<dbReference type="GeneID" id="7443603"/>
<dbReference type="OMA" id="ETHIRIV"/>
<dbReference type="AlphaFoldDB" id="B8C5M8"/>
<evidence type="ECO:0000313" key="8">
    <source>
        <dbReference type="Proteomes" id="UP000001449"/>
    </source>
</evidence>
<evidence type="ECO:0000313" key="7">
    <source>
        <dbReference type="EMBL" id="EED91148.1"/>
    </source>
</evidence>
<evidence type="ECO:0000256" key="5">
    <source>
        <dbReference type="RuleBase" id="RU003651"/>
    </source>
</evidence>
<dbReference type="eggNOG" id="KOG0730">
    <property type="taxonomic scope" value="Eukaryota"/>
</dbReference>
<dbReference type="Gene3D" id="1.10.8.60">
    <property type="match status" value="1"/>
</dbReference>
<dbReference type="InterPro" id="IPR003960">
    <property type="entry name" value="ATPase_AAA_CS"/>
</dbReference>
<evidence type="ECO:0000256" key="1">
    <source>
        <dbReference type="ARBA" id="ARBA00004496"/>
    </source>
</evidence>
<dbReference type="InterPro" id="IPR003593">
    <property type="entry name" value="AAA+_ATPase"/>
</dbReference>
<keyword evidence="2" id="KW-0963">Cytoplasm</keyword>
<comment type="similarity">
    <text evidence="5">Belongs to the AAA ATPase family.</text>
</comment>
<reference evidence="7 8" key="1">
    <citation type="journal article" date="2004" name="Science">
        <title>The genome of the diatom Thalassiosira pseudonana: ecology, evolution, and metabolism.</title>
        <authorList>
            <person name="Armbrust E.V."/>
            <person name="Berges J.A."/>
            <person name="Bowler C."/>
            <person name="Green B.R."/>
            <person name="Martinez D."/>
            <person name="Putnam N.H."/>
            <person name="Zhou S."/>
            <person name="Allen A.E."/>
            <person name="Apt K.E."/>
            <person name="Bechner M."/>
            <person name="Brzezinski M.A."/>
            <person name="Chaal B.K."/>
            <person name="Chiovitti A."/>
            <person name="Davis A.K."/>
            <person name="Demarest M.S."/>
            <person name="Detter J.C."/>
            <person name="Glavina T."/>
            <person name="Goodstein D."/>
            <person name="Hadi M.Z."/>
            <person name="Hellsten U."/>
            <person name="Hildebrand M."/>
            <person name="Jenkins B.D."/>
            <person name="Jurka J."/>
            <person name="Kapitonov V.V."/>
            <person name="Kroger N."/>
            <person name="Lau W.W."/>
            <person name="Lane T.W."/>
            <person name="Larimer F.W."/>
            <person name="Lippmeier J.C."/>
            <person name="Lucas S."/>
            <person name="Medina M."/>
            <person name="Montsant A."/>
            <person name="Obornik M."/>
            <person name="Parker M.S."/>
            <person name="Palenik B."/>
            <person name="Pazour G.J."/>
            <person name="Richardson P.M."/>
            <person name="Rynearson T.A."/>
            <person name="Saito M.A."/>
            <person name="Schwartz D.C."/>
            <person name="Thamatrakoln K."/>
            <person name="Valentin K."/>
            <person name="Vardi A."/>
            <person name="Wilkerson F.P."/>
            <person name="Rokhsar D.S."/>
        </authorList>
    </citation>
    <scope>NUCLEOTIDE SEQUENCE [LARGE SCALE GENOMIC DNA]</scope>
    <source>
        <strain evidence="7 8">CCMP1335</strain>
    </source>
</reference>